<dbReference type="NCBIfam" id="TIGR01726">
    <property type="entry name" value="HEQRo_perm_3TM"/>
    <property type="match status" value="1"/>
</dbReference>
<comment type="caution">
    <text evidence="10">The sequence shown here is derived from an EMBL/GenBank/DDBJ whole genome shotgun (WGS) entry which is preliminary data.</text>
</comment>
<dbReference type="AlphaFoldDB" id="A0A840I905"/>
<feature type="domain" description="ABC transmembrane type-1" evidence="9">
    <location>
        <begin position="21"/>
        <end position="210"/>
    </location>
</feature>
<dbReference type="SUPFAM" id="SSF161098">
    <property type="entry name" value="MetI-like"/>
    <property type="match status" value="1"/>
</dbReference>
<comment type="subcellular location">
    <subcellularLocation>
        <location evidence="1 8">Cell membrane</location>
        <topology evidence="1 8">Multi-pass membrane protein</topology>
    </subcellularLocation>
</comment>
<evidence type="ECO:0000313" key="10">
    <source>
        <dbReference type="EMBL" id="MBB4661346.1"/>
    </source>
</evidence>
<dbReference type="GO" id="GO:0006865">
    <property type="term" value="P:amino acid transport"/>
    <property type="evidence" value="ECO:0007669"/>
    <property type="project" value="UniProtKB-KW"/>
</dbReference>
<dbReference type="PANTHER" id="PTHR30614">
    <property type="entry name" value="MEMBRANE COMPONENT OF AMINO ACID ABC TRANSPORTER"/>
    <property type="match status" value="1"/>
</dbReference>
<evidence type="ECO:0000256" key="8">
    <source>
        <dbReference type="RuleBase" id="RU363032"/>
    </source>
</evidence>
<evidence type="ECO:0000256" key="1">
    <source>
        <dbReference type="ARBA" id="ARBA00004651"/>
    </source>
</evidence>
<sequence length="223" mass="23593">MVFAFDTTVISDHSSELLDGLLLTVEVAALGFAIAALLGLPLALAGRSQSPLLRVPATLWVGLARGVPLLIVIFWLYYAAAQEGLFSLTAFLAGALSLGLTGSGYMSEIYRTAFSAVPSGQREGAAAIGLSRWQTFRLVIFPQALRTAIPPGMNVFVMLLKGATLLSVIGLADMFYTAKLVAVNEFKPFELYTAAAVLVIAVTLVAALAAGVAERRMSKGVRR</sequence>
<keyword evidence="7 8" id="KW-0472">Membrane</keyword>
<reference evidence="10 11" key="1">
    <citation type="submission" date="2020-08" db="EMBL/GenBank/DDBJ databases">
        <title>Genomic Encyclopedia of Archaeal and Bacterial Type Strains, Phase II (KMG-II): from individual species to whole genera.</title>
        <authorList>
            <person name="Goeker M."/>
        </authorList>
    </citation>
    <scope>NUCLEOTIDE SEQUENCE [LARGE SCALE GENOMIC DNA]</scope>
    <source>
        <strain evidence="10 11">DSM 23288</strain>
    </source>
</reference>
<feature type="transmembrane region" description="Helical" evidence="8">
    <location>
        <begin position="191"/>
        <end position="213"/>
    </location>
</feature>
<keyword evidence="2 8" id="KW-0813">Transport</keyword>
<proteinExistence type="inferred from homology"/>
<evidence type="ECO:0000259" key="9">
    <source>
        <dbReference type="PROSITE" id="PS50928"/>
    </source>
</evidence>
<dbReference type="CDD" id="cd06261">
    <property type="entry name" value="TM_PBP2"/>
    <property type="match status" value="1"/>
</dbReference>
<keyword evidence="3" id="KW-1003">Cell membrane</keyword>
<dbReference type="Pfam" id="PF00528">
    <property type="entry name" value="BPD_transp_1"/>
    <property type="match status" value="1"/>
</dbReference>
<dbReference type="GO" id="GO:0022857">
    <property type="term" value="F:transmembrane transporter activity"/>
    <property type="evidence" value="ECO:0007669"/>
    <property type="project" value="InterPro"/>
</dbReference>
<evidence type="ECO:0000256" key="4">
    <source>
        <dbReference type="ARBA" id="ARBA00022692"/>
    </source>
</evidence>
<keyword evidence="11" id="KW-1185">Reference proteome</keyword>
<dbReference type="Gene3D" id="1.10.3720.10">
    <property type="entry name" value="MetI-like"/>
    <property type="match status" value="1"/>
</dbReference>
<feature type="transmembrane region" description="Helical" evidence="8">
    <location>
        <begin position="20"/>
        <end position="45"/>
    </location>
</feature>
<dbReference type="PANTHER" id="PTHR30614:SF0">
    <property type="entry name" value="L-CYSTINE TRANSPORT SYSTEM PERMEASE PROTEIN TCYL"/>
    <property type="match status" value="1"/>
</dbReference>
<comment type="similarity">
    <text evidence="8">Belongs to the binding-protein-dependent transport system permease family.</text>
</comment>
<name>A0A840I905_9ACTN</name>
<feature type="transmembrane region" description="Helical" evidence="8">
    <location>
        <begin position="155"/>
        <end position="176"/>
    </location>
</feature>
<evidence type="ECO:0000256" key="6">
    <source>
        <dbReference type="ARBA" id="ARBA00022989"/>
    </source>
</evidence>
<keyword evidence="6 8" id="KW-1133">Transmembrane helix</keyword>
<dbReference type="InterPro" id="IPR043429">
    <property type="entry name" value="ArtM/GltK/GlnP/TcyL/YhdX-like"/>
</dbReference>
<dbReference type="GO" id="GO:0043190">
    <property type="term" value="C:ATP-binding cassette (ABC) transporter complex"/>
    <property type="evidence" value="ECO:0007669"/>
    <property type="project" value="InterPro"/>
</dbReference>
<evidence type="ECO:0000256" key="5">
    <source>
        <dbReference type="ARBA" id="ARBA00022970"/>
    </source>
</evidence>
<gene>
    <name evidence="10" type="ORF">BDZ31_000919</name>
</gene>
<keyword evidence="5" id="KW-0029">Amino-acid transport</keyword>
<dbReference type="InterPro" id="IPR000515">
    <property type="entry name" value="MetI-like"/>
</dbReference>
<evidence type="ECO:0000256" key="7">
    <source>
        <dbReference type="ARBA" id="ARBA00023136"/>
    </source>
</evidence>
<dbReference type="InterPro" id="IPR035906">
    <property type="entry name" value="MetI-like_sf"/>
</dbReference>
<feature type="transmembrane region" description="Helical" evidence="8">
    <location>
        <begin position="57"/>
        <end position="78"/>
    </location>
</feature>
<keyword evidence="4 8" id="KW-0812">Transmembrane</keyword>
<accession>A0A840I905</accession>
<evidence type="ECO:0000313" key="11">
    <source>
        <dbReference type="Proteomes" id="UP000585272"/>
    </source>
</evidence>
<dbReference type="PROSITE" id="PS50928">
    <property type="entry name" value="ABC_TM1"/>
    <property type="match status" value="1"/>
</dbReference>
<protein>
    <submittedName>
        <fullName evidence="10">His/Glu/Gln/Arg/opine family amino acid ABC transporter permease subunit</fullName>
    </submittedName>
</protein>
<evidence type="ECO:0000256" key="2">
    <source>
        <dbReference type="ARBA" id="ARBA00022448"/>
    </source>
</evidence>
<dbReference type="Proteomes" id="UP000585272">
    <property type="component" value="Unassembled WGS sequence"/>
</dbReference>
<dbReference type="RefSeq" id="WP_183339435.1">
    <property type="nucleotide sequence ID" value="NZ_JACHNU010000001.1"/>
</dbReference>
<evidence type="ECO:0000256" key="3">
    <source>
        <dbReference type="ARBA" id="ARBA00022475"/>
    </source>
</evidence>
<organism evidence="10 11">
    <name type="scientific">Conexibacter arvalis</name>
    <dbReference type="NCBI Taxonomy" id="912552"/>
    <lineage>
        <taxon>Bacteria</taxon>
        <taxon>Bacillati</taxon>
        <taxon>Actinomycetota</taxon>
        <taxon>Thermoleophilia</taxon>
        <taxon>Solirubrobacterales</taxon>
        <taxon>Conexibacteraceae</taxon>
        <taxon>Conexibacter</taxon>
    </lineage>
</organism>
<feature type="transmembrane region" description="Helical" evidence="8">
    <location>
        <begin position="84"/>
        <end position="105"/>
    </location>
</feature>
<dbReference type="InterPro" id="IPR010065">
    <property type="entry name" value="AA_ABC_transptr_permease_3TM"/>
</dbReference>
<dbReference type="EMBL" id="JACHNU010000001">
    <property type="protein sequence ID" value="MBB4661346.1"/>
    <property type="molecule type" value="Genomic_DNA"/>
</dbReference>